<protein>
    <submittedName>
        <fullName evidence="2">Uncharacterized protein</fullName>
    </submittedName>
</protein>
<gene>
    <name evidence="2" type="ORF">CI109_101795</name>
</gene>
<keyword evidence="3" id="KW-1185">Reference proteome</keyword>
<dbReference type="AlphaFoldDB" id="A0AAJ8LHQ0"/>
<reference evidence="2" key="1">
    <citation type="submission" date="2017-08" db="EMBL/GenBank/DDBJ databases">
        <authorList>
            <person name="Cuomo C."/>
            <person name="Billmyre B."/>
            <person name="Heitman J."/>
        </authorList>
    </citation>
    <scope>NUCLEOTIDE SEQUENCE</scope>
    <source>
        <strain evidence="2">CBS 12478</strain>
    </source>
</reference>
<proteinExistence type="predicted"/>
<feature type="region of interest" description="Disordered" evidence="1">
    <location>
        <begin position="1"/>
        <end position="41"/>
    </location>
</feature>
<feature type="region of interest" description="Disordered" evidence="1">
    <location>
        <begin position="296"/>
        <end position="330"/>
    </location>
</feature>
<dbReference type="RefSeq" id="XP_031863211.2">
    <property type="nucleotide sequence ID" value="XM_032002274.2"/>
</dbReference>
<evidence type="ECO:0000313" key="2">
    <source>
        <dbReference type="EMBL" id="WWD17354.1"/>
    </source>
</evidence>
<sequence>MDDLYQAKLTGEPPHPQVHIGEQSSNNDPAHHAERTHHQRSAAQPIPIQLPNIYVHPYPPAQPQTPLAPTAPVTINLEKPTATTPTVTAVEPDMAPASILQGQDRGRKIGPIRLRKPHPLLWLSLILSITALVLQVPKGSLPTLTGRHKALRTQERLVQEKLHLLNKLSAFLPPPLSALISPLDPHNPIPSSLHALNNQQQQLDFLRLAPQLKFWNTAVAYGEEGEKWWSVEELGEGASVVRSKGEGHEREVWVLRMGDGGNDDTHTALTSALTHSLLLRDRLQSEITHLKAIPCPTCPAASPSTPQGQYYLDRSSSKNSHSVRHARDDEEYPNVLEDEWEKLDERKAREKARERDVEERETEVARREQWVVEEMRKLSDKVHDQANELTLEDRITERLKSYQRQLAQTQNREHAEL</sequence>
<evidence type="ECO:0000256" key="1">
    <source>
        <dbReference type="SAM" id="MobiDB-lite"/>
    </source>
</evidence>
<reference evidence="2" key="2">
    <citation type="submission" date="2024-01" db="EMBL/GenBank/DDBJ databases">
        <title>Comparative genomics of Cryptococcus and Kwoniella reveals pathogenesis evolution and contrasting modes of karyotype evolution via chromosome fusion or intercentromeric recombination.</title>
        <authorList>
            <person name="Coelho M.A."/>
            <person name="David-Palma M."/>
            <person name="Shea T."/>
            <person name="Bowers K."/>
            <person name="McGinley-Smith S."/>
            <person name="Mohammad A.W."/>
            <person name="Gnirke A."/>
            <person name="Yurkov A.M."/>
            <person name="Nowrousian M."/>
            <person name="Sun S."/>
            <person name="Cuomo C.A."/>
            <person name="Heitman J."/>
        </authorList>
    </citation>
    <scope>NUCLEOTIDE SEQUENCE</scope>
    <source>
        <strain evidence="2">CBS 12478</strain>
    </source>
</reference>
<feature type="region of interest" description="Disordered" evidence="1">
    <location>
        <begin position="347"/>
        <end position="368"/>
    </location>
</feature>
<dbReference type="EMBL" id="CP144053">
    <property type="protein sequence ID" value="WWD17354.1"/>
    <property type="molecule type" value="Genomic_DNA"/>
</dbReference>
<dbReference type="Proteomes" id="UP000322225">
    <property type="component" value="Chromosome 3"/>
</dbReference>
<dbReference type="KEGG" id="ksn:43586384"/>
<name>A0AAJ8LHQ0_9TREE</name>
<dbReference type="GeneID" id="43586384"/>
<evidence type="ECO:0000313" key="3">
    <source>
        <dbReference type="Proteomes" id="UP000322225"/>
    </source>
</evidence>
<organism evidence="2 3">
    <name type="scientific">Kwoniella shandongensis</name>
    <dbReference type="NCBI Taxonomy" id="1734106"/>
    <lineage>
        <taxon>Eukaryota</taxon>
        <taxon>Fungi</taxon>
        <taxon>Dikarya</taxon>
        <taxon>Basidiomycota</taxon>
        <taxon>Agaricomycotina</taxon>
        <taxon>Tremellomycetes</taxon>
        <taxon>Tremellales</taxon>
        <taxon>Cryptococcaceae</taxon>
        <taxon>Kwoniella</taxon>
    </lineage>
</organism>
<accession>A0AAJ8LHQ0</accession>